<feature type="signal peptide" evidence="1">
    <location>
        <begin position="1"/>
        <end position="24"/>
    </location>
</feature>
<reference evidence="2 3" key="1">
    <citation type="submission" date="2016-10" db="EMBL/GenBank/DDBJ databases">
        <authorList>
            <person name="de Groot N.N."/>
        </authorList>
    </citation>
    <scope>NUCLEOTIDE SEQUENCE [LARGE SCALE GENOMIC DNA]</scope>
    <source>
        <strain evidence="2 3">DSM 19548</strain>
    </source>
</reference>
<sequence length="114" mass="11198">MKFVARLILVAVLAVFAVSPVAHAAGSADMAAAMIASGDAVMPMSDCAACDDTGAGEMGLACELVCGAGSFAAVVAPLANGIVSSPREALGPAVTQDFCGLSSPPAKHPPRTLI</sequence>
<name>A0A1I1F8P8_9RHOB</name>
<organism evidence="2 3">
    <name type="scientific">Tropicimonas isoalkanivorans</name>
    <dbReference type="NCBI Taxonomy" id="441112"/>
    <lineage>
        <taxon>Bacteria</taxon>
        <taxon>Pseudomonadati</taxon>
        <taxon>Pseudomonadota</taxon>
        <taxon>Alphaproteobacteria</taxon>
        <taxon>Rhodobacterales</taxon>
        <taxon>Roseobacteraceae</taxon>
        <taxon>Tropicimonas</taxon>
    </lineage>
</organism>
<dbReference type="RefSeq" id="WP_093359466.1">
    <property type="nucleotide sequence ID" value="NZ_FOLG01000002.1"/>
</dbReference>
<proteinExistence type="predicted"/>
<dbReference type="OrthoDB" id="7745832at2"/>
<accession>A0A1I1F8P8</accession>
<dbReference type="STRING" id="441112.SAMN04488094_10263"/>
<dbReference type="Proteomes" id="UP000198728">
    <property type="component" value="Unassembled WGS sequence"/>
</dbReference>
<evidence type="ECO:0000313" key="2">
    <source>
        <dbReference type="EMBL" id="SFB95879.1"/>
    </source>
</evidence>
<keyword evidence="1" id="KW-0732">Signal</keyword>
<dbReference type="EMBL" id="FOLG01000002">
    <property type="protein sequence ID" value="SFB95879.1"/>
    <property type="molecule type" value="Genomic_DNA"/>
</dbReference>
<feature type="chain" id="PRO_5011452523" evidence="1">
    <location>
        <begin position="25"/>
        <end position="114"/>
    </location>
</feature>
<protein>
    <submittedName>
        <fullName evidence="2">Uncharacterized protein</fullName>
    </submittedName>
</protein>
<gene>
    <name evidence="2" type="ORF">SAMN04488094_10263</name>
</gene>
<keyword evidence="3" id="KW-1185">Reference proteome</keyword>
<evidence type="ECO:0000256" key="1">
    <source>
        <dbReference type="SAM" id="SignalP"/>
    </source>
</evidence>
<evidence type="ECO:0000313" key="3">
    <source>
        <dbReference type="Proteomes" id="UP000198728"/>
    </source>
</evidence>
<dbReference type="AlphaFoldDB" id="A0A1I1F8P8"/>